<proteinExistence type="inferred from homology"/>
<dbReference type="PROSITE" id="PS51462">
    <property type="entry name" value="NUDIX"/>
    <property type="match status" value="1"/>
</dbReference>
<keyword evidence="9" id="KW-1185">Reference proteome</keyword>
<dbReference type="GO" id="GO:0005737">
    <property type="term" value="C:cytoplasm"/>
    <property type="evidence" value="ECO:0007669"/>
    <property type="project" value="TreeGrafter"/>
</dbReference>
<evidence type="ECO:0000259" key="7">
    <source>
        <dbReference type="PROSITE" id="PS51462"/>
    </source>
</evidence>
<comment type="similarity">
    <text evidence="2">Belongs to the IPP isomerase type 1 family.</text>
</comment>
<dbReference type="AlphaFoldDB" id="A0A7X6LZJ7"/>
<gene>
    <name evidence="8" type="primary">idi</name>
    <name evidence="8" type="ORF">HGA07_17560</name>
</gene>
<dbReference type="InterPro" id="IPR011876">
    <property type="entry name" value="IsopentenylPP_isomerase_typ1"/>
</dbReference>
<evidence type="ECO:0000256" key="5">
    <source>
        <dbReference type="ARBA" id="ARBA00023235"/>
    </source>
</evidence>
<evidence type="ECO:0000256" key="1">
    <source>
        <dbReference type="ARBA" id="ARBA00004826"/>
    </source>
</evidence>
<name>A0A7X6LZJ7_9NOCA</name>
<feature type="domain" description="Nudix hydrolase" evidence="7">
    <location>
        <begin position="27"/>
        <end position="161"/>
    </location>
</feature>
<dbReference type="SUPFAM" id="SSF55811">
    <property type="entry name" value="Nudix"/>
    <property type="match status" value="1"/>
</dbReference>
<accession>A0A7X6LZJ7</accession>
<comment type="caution">
    <text evidence="8">The sequence shown here is derived from an EMBL/GenBank/DDBJ whole genome shotgun (WGS) entry which is preliminary data.</text>
</comment>
<reference evidence="8 9" key="1">
    <citation type="submission" date="2020-04" db="EMBL/GenBank/DDBJ databases">
        <title>MicrobeNet Type strains.</title>
        <authorList>
            <person name="Nicholson A.C."/>
        </authorList>
    </citation>
    <scope>NUCLEOTIDE SEQUENCE [LARGE SCALE GENOMIC DNA]</scope>
    <source>
        <strain evidence="8 9">DSM 44445</strain>
    </source>
</reference>
<dbReference type="UniPathway" id="UPA00059">
    <property type="reaction ID" value="UER00104"/>
</dbReference>
<dbReference type="EC" id="5.3.3.2" evidence="3 6"/>
<evidence type="ECO:0000256" key="4">
    <source>
        <dbReference type="ARBA" id="ARBA00023229"/>
    </source>
</evidence>
<keyword evidence="4" id="KW-0414">Isoprene biosynthesis</keyword>
<protein>
    <recommendedName>
        <fullName evidence="3 6">Isopentenyl-diphosphate delta-isomerase</fullName>
        <ecNumber evidence="3 6">5.3.3.2</ecNumber>
    </recommendedName>
</protein>
<evidence type="ECO:0000313" key="8">
    <source>
        <dbReference type="EMBL" id="NKY87431.1"/>
    </source>
</evidence>
<evidence type="ECO:0000256" key="2">
    <source>
        <dbReference type="ARBA" id="ARBA00007579"/>
    </source>
</evidence>
<sequence>MPVELVDEQGRAIGNCAVAEAHTAPGRLHRAFSVLLFAPDGRVLLQQRAGVKTRFPLRWSNTCCGHPAPRQSVAEAAAVRLAEELRITAPVREVGVYRYRADDPATGRVEDEWDHVLVGEFDHLPDDPDPAEVAAVRWMEADRLEADIASGPADFTPWLHGVLTAARAAR</sequence>
<evidence type="ECO:0000313" key="9">
    <source>
        <dbReference type="Proteomes" id="UP000523447"/>
    </source>
</evidence>
<evidence type="ECO:0000256" key="3">
    <source>
        <dbReference type="ARBA" id="ARBA00012057"/>
    </source>
</evidence>
<dbReference type="NCBIfam" id="NF002995">
    <property type="entry name" value="PRK03759.1"/>
    <property type="match status" value="1"/>
</dbReference>
<dbReference type="InterPro" id="IPR000086">
    <property type="entry name" value="NUDIX_hydrolase_dom"/>
</dbReference>
<dbReference type="GO" id="GO:0009240">
    <property type="term" value="P:isopentenyl diphosphate biosynthetic process"/>
    <property type="evidence" value="ECO:0007669"/>
    <property type="project" value="TreeGrafter"/>
</dbReference>
<dbReference type="NCBIfam" id="TIGR02150">
    <property type="entry name" value="IPP_isom_1"/>
    <property type="match status" value="1"/>
</dbReference>
<dbReference type="InterPro" id="IPR015797">
    <property type="entry name" value="NUDIX_hydrolase-like_dom_sf"/>
</dbReference>
<comment type="pathway">
    <text evidence="1">Isoprenoid biosynthesis; dimethylallyl diphosphate biosynthesis; dimethylallyl diphosphate from isopentenyl diphosphate: step 1/1.</text>
</comment>
<organism evidence="8 9">
    <name type="scientific">Nocardia veterana</name>
    <dbReference type="NCBI Taxonomy" id="132249"/>
    <lineage>
        <taxon>Bacteria</taxon>
        <taxon>Bacillati</taxon>
        <taxon>Actinomycetota</taxon>
        <taxon>Actinomycetes</taxon>
        <taxon>Mycobacteriales</taxon>
        <taxon>Nocardiaceae</taxon>
        <taxon>Nocardia</taxon>
    </lineage>
</organism>
<evidence type="ECO:0000256" key="6">
    <source>
        <dbReference type="NCBIfam" id="TIGR02150"/>
    </source>
</evidence>
<dbReference type="EMBL" id="JAAXPE010000018">
    <property type="protein sequence ID" value="NKY87431.1"/>
    <property type="molecule type" value="Genomic_DNA"/>
</dbReference>
<dbReference type="PIRSF" id="PIRSF018427">
    <property type="entry name" value="Isopntndiph_ism"/>
    <property type="match status" value="1"/>
</dbReference>
<dbReference type="PANTHER" id="PTHR10885">
    <property type="entry name" value="ISOPENTENYL-DIPHOSPHATE DELTA-ISOMERASE"/>
    <property type="match status" value="1"/>
</dbReference>
<dbReference type="GO" id="GO:0050992">
    <property type="term" value="P:dimethylallyl diphosphate biosynthetic process"/>
    <property type="evidence" value="ECO:0007669"/>
    <property type="project" value="UniProtKB-UniPathway"/>
</dbReference>
<dbReference type="Gene3D" id="3.90.79.10">
    <property type="entry name" value="Nucleoside Triphosphate Pyrophosphohydrolase"/>
    <property type="match status" value="1"/>
</dbReference>
<dbReference type="GO" id="GO:0004452">
    <property type="term" value="F:isopentenyl-diphosphate delta-isomerase activity"/>
    <property type="evidence" value="ECO:0007669"/>
    <property type="project" value="UniProtKB-UniRule"/>
</dbReference>
<dbReference type="PANTHER" id="PTHR10885:SF0">
    <property type="entry name" value="ISOPENTENYL-DIPHOSPHATE DELTA-ISOMERASE"/>
    <property type="match status" value="1"/>
</dbReference>
<dbReference type="Pfam" id="PF00293">
    <property type="entry name" value="NUDIX"/>
    <property type="match status" value="1"/>
</dbReference>
<keyword evidence="5 8" id="KW-0413">Isomerase</keyword>
<dbReference type="Proteomes" id="UP000523447">
    <property type="component" value="Unassembled WGS sequence"/>
</dbReference>
<dbReference type="CDD" id="cd02885">
    <property type="entry name" value="NUDIX_IPP_Isomerase"/>
    <property type="match status" value="1"/>
</dbReference>